<dbReference type="Gene3D" id="2.40.50.140">
    <property type="entry name" value="Nucleic acid-binding proteins"/>
    <property type="match status" value="1"/>
</dbReference>
<feature type="binding site" evidence="4">
    <location>
        <position position="470"/>
    </location>
    <ligand>
        <name>S-adenosyl-L-methionine</name>
        <dbReference type="ChEBI" id="CHEBI:59789"/>
    </ligand>
</feature>
<organism evidence="7 8">
    <name type="scientific">Dioszegia hungarica</name>
    <dbReference type="NCBI Taxonomy" id="4972"/>
    <lineage>
        <taxon>Eukaryota</taxon>
        <taxon>Fungi</taxon>
        <taxon>Dikarya</taxon>
        <taxon>Basidiomycota</taxon>
        <taxon>Agaricomycotina</taxon>
        <taxon>Tremellomycetes</taxon>
        <taxon>Tremellales</taxon>
        <taxon>Bulleribasidiaceae</taxon>
        <taxon>Dioszegia</taxon>
    </lineage>
</organism>
<dbReference type="PROSITE" id="PS01230">
    <property type="entry name" value="TRMA_1"/>
    <property type="match status" value="1"/>
</dbReference>
<reference evidence="7" key="1">
    <citation type="journal article" date="2022" name="G3 (Bethesda)">
        <title>High quality genome of the basidiomycete yeast Dioszegia hungarica PDD-24b-2 isolated from cloud water.</title>
        <authorList>
            <person name="Jarrige D."/>
            <person name="Haridas S."/>
            <person name="Bleykasten-Grosshans C."/>
            <person name="Joly M."/>
            <person name="Nadalig T."/>
            <person name="Sancelme M."/>
            <person name="Vuilleumier S."/>
            <person name="Grigoriev I.V."/>
            <person name="Amato P."/>
            <person name="Bringel F."/>
        </authorList>
    </citation>
    <scope>NUCLEOTIDE SEQUENCE</scope>
    <source>
        <strain evidence="7">PDD-24b-2</strain>
    </source>
</reference>
<dbReference type="InterPro" id="IPR025795">
    <property type="entry name" value="tRNA_(uracil-5-)_MeTrfase"/>
</dbReference>
<comment type="similarity">
    <text evidence="4">Belongs to the class I-like SAM-binding methyltransferase superfamily. RNA M5U methyltransferase family.</text>
</comment>
<dbReference type="Proteomes" id="UP001164286">
    <property type="component" value="Unassembled WGS sequence"/>
</dbReference>
<evidence type="ECO:0000256" key="2">
    <source>
        <dbReference type="ARBA" id="ARBA00022679"/>
    </source>
</evidence>
<dbReference type="RefSeq" id="XP_052945913.1">
    <property type="nucleotide sequence ID" value="XM_053087187.1"/>
</dbReference>
<evidence type="ECO:0000256" key="1">
    <source>
        <dbReference type="ARBA" id="ARBA00022603"/>
    </source>
</evidence>
<evidence type="ECO:0000313" key="8">
    <source>
        <dbReference type="Proteomes" id="UP001164286"/>
    </source>
</evidence>
<evidence type="ECO:0000256" key="6">
    <source>
        <dbReference type="SAM" id="MobiDB-lite"/>
    </source>
</evidence>
<dbReference type="AlphaFoldDB" id="A0AA38LW59"/>
<feature type="binding site" evidence="4">
    <location>
        <position position="543"/>
    </location>
    <ligand>
        <name>S-adenosyl-L-methionine</name>
        <dbReference type="ChEBI" id="CHEBI:59789"/>
    </ligand>
</feature>
<feature type="region of interest" description="Disordered" evidence="6">
    <location>
        <begin position="22"/>
        <end position="97"/>
    </location>
</feature>
<feature type="compositionally biased region" description="Basic residues" evidence="6">
    <location>
        <begin position="77"/>
        <end position="92"/>
    </location>
</feature>
<proteinExistence type="inferred from homology"/>
<gene>
    <name evidence="7" type="ORF">MKK02DRAFT_26409</name>
</gene>
<dbReference type="SUPFAM" id="SSF53335">
    <property type="entry name" value="S-adenosyl-L-methionine-dependent methyltransferases"/>
    <property type="match status" value="1"/>
</dbReference>
<comment type="caution">
    <text evidence="7">The sequence shown here is derived from an EMBL/GenBank/DDBJ whole genome shotgun (WGS) entry which is preliminary data.</text>
</comment>
<evidence type="ECO:0000256" key="3">
    <source>
        <dbReference type="ARBA" id="ARBA00022691"/>
    </source>
</evidence>
<dbReference type="PANTHER" id="PTHR11061:SF30">
    <property type="entry name" value="TRNA (URACIL(54)-C(5))-METHYLTRANSFERASE"/>
    <property type="match status" value="1"/>
</dbReference>
<dbReference type="GO" id="GO:0009451">
    <property type="term" value="P:RNA modification"/>
    <property type="evidence" value="ECO:0007669"/>
    <property type="project" value="UniProtKB-ARBA"/>
</dbReference>
<keyword evidence="1 4" id="KW-0489">Methyltransferase</keyword>
<evidence type="ECO:0000313" key="7">
    <source>
        <dbReference type="EMBL" id="KAI9636136.1"/>
    </source>
</evidence>
<evidence type="ECO:0000256" key="4">
    <source>
        <dbReference type="PROSITE-ProRule" id="PRU01024"/>
    </source>
</evidence>
<protein>
    <submittedName>
        <fullName evidence="7">tRNA methyltransferase</fullName>
    </submittedName>
</protein>
<dbReference type="InterPro" id="IPR029063">
    <property type="entry name" value="SAM-dependent_MTases_sf"/>
</dbReference>
<dbReference type="InterPro" id="IPR010280">
    <property type="entry name" value="U5_MeTrfase_fam"/>
</dbReference>
<dbReference type="InterPro" id="IPR030390">
    <property type="entry name" value="MeTrfase_TrmA_AS"/>
</dbReference>
<dbReference type="Gene3D" id="3.40.50.150">
    <property type="entry name" value="Vaccinia Virus protein VP39"/>
    <property type="match status" value="2"/>
</dbReference>
<sequence>MYRSIRLTRQFAITSFRAYTMSSPASINSPPHKRVKADSDLSIPPTIPTGSTTEINEAPINAMLPSSVPTAGPSRAQQKKSKPAVGRKRKPRRDLPDPYSAGEVLWHDIQDFLGREYVAGLLDKKDGAEWAAPEELEIMGVIELRVGAFTVSGESLSLYTPKGDGGEERKWAIVTPFAHPGDLIRAKVFKHDRLHSTADMVEILEYSETYRGGEGDRRKNPEGGCKYFGECGGCQLQPIPYPLQLAHKKHTVELAYQRFSALSATQVPPIGETIGSPQQWGYRTKLTPHFDAMPKRLQGEMRKRAEAQAARDAERPGTVIDAEGKPWEVRIGFERKGRPGVMDIEECPIATPVLNAKLTPERARIQNTITSFARGATLLLRDSLPTPSPLPSSTTPFDPSTPILDPSQHVAITNHKENVYERVGPWLFEFSAGSFFQNNNSILPPLVEYVRAAIFPPGSAVVPTHLVDTYCGSGLFGITLSPFFTRIAGVEISEQSITAAKRNAEINGLGEDKAQWIVGKAEEIFGGLEARGFKGDASCVVVDPPRKGCDAPFLTQLLEFSPATIVYVSCNVHTQARDVGWFLAESKKRAGTAGTEGGGGYVLESVRGFDLFPQTAHVESVAVLRRRL</sequence>
<feature type="compositionally biased region" description="Low complexity" evidence="6">
    <location>
        <begin position="42"/>
        <end position="53"/>
    </location>
</feature>
<name>A0AA38LW59_9TREE</name>
<accession>A0AA38LW59</accession>
<dbReference type="FunFam" id="2.40.50.140:FF:000201">
    <property type="entry name" value="TRM2p tRNA methyltransferase"/>
    <property type="match status" value="1"/>
</dbReference>
<dbReference type="PROSITE" id="PS51622">
    <property type="entry name" value="SAM_MT_RNA_M5U_2"/>
    <property type="match status" value="1"/>
</dbReference>
<dbReference type="GO" id="GO:0032259">
    <property type="term" value="P:methylation"/>
    <property type="evidence" value="ECO:0007669"/>
    <property type="project" value="UniProtKB-KW"/>
</dbReference>
<dbReference type="PROSITE" id="PS51687">
    <property type="entry name" value="SAM_MT_RNA_M5U"/>
    <property type="match status" value="1"/>
</dbReference>
<dbReference type="EMBL" id="JAKWFO010000005">
    <property type="protein sequence ID" value="KAI9636136.1"/>
    <property type="molecule type" value="Genomic_DNA"/>
</dbReference>
<dbReference type="GeneID" id="77726388"/>
<dbReference type="PROSITE" id="PS01231">
    <property type="entry name" value="TRMA_2"/>
    <property type="match status" value="1"/>
</dbReference>
<keyword evidence="2 4" id="KW-0808">Transferase</keyword>
<feature type="active site" description="Nucleophile" evidence="4">
    <location>
        <position position="570"/>
    </location>
</feature>
<keyword evidence="8" id="KW-1185">Reference proteome</keyword>
<dbReference type="InterPro" id="IPR030391">
    <property type="entry name" value="MeTrfase_TrmA_CS"/>
</dbReference>
<dbReference type="Pfam" id="PF05958">
    <property type="entry name" value="tRNA_U5-meth_tr"/>
    <property type="match status" value="1"/>
</dbReference>
<feature type="binding site" evidence="4">
    <location>
        <position position="437"/>
    </location>
    <ligand>
        <name>S-adenosyl-L-methionine</name>
        <dbReference type="ChEBI" id="CHEBI:59789"/>
    </ligand>
</feature>
<dbReference type="InterPro" id="IPR012340">
    <property type="entry name" value="NA-bd_OB-fold"/>
</dbReference>
<dbReference type="PANTHER" id="PTHR11061">
    <property type="entry name" value="RNA M5U METHYLTRANSFERASE"/>
    <property type="match status" value="1"/>
</dbReference>
<keyword evidence="3 4" id="KW-0949">S-adenosyl-L-methionine</keyword>
<feature type="binding site" evidence="4">
    <location>
        <position position="491"/>
    </location>
    <ligand>
        <name>S-adenosyl-L-methionine</name>
        <dbReference type="ChEBI" id="CHEBI:59789"/>
    </ligand>
</feature>
<evidence type="ECO:0000256" key="5">
    <source>
        <dbReference type="PROSITE-ProRule" id="PRU10015"/>
    </source>
</evidence>
<dbReference type="GO" id="GO:0030697">
    <property type="term" value="F:tRNA (uracil(54)-C5)-methyltransferase activity, S-adenosyl methionine-dependent"/>
    <property type="evidence" value="ECO:0007669"/>
    <property type="project" value="InterPro"/>
</dbReference>
<dbReference type="GO" id="GO:0008033">
    <property type="term" value="P:tRNA processing"/>
    <property type="evidence" value="ECO:0007669"/>
    <property type="project" value="InterPro"/>
</dbReference>
<feature type="active site" evidence="5">
    <location>
        <position position="570"/>
    </location>
</feature>